<dbReference type="InterPro" id="IPR002022">
    <property type="entry name" value="Pec_lyase"/>
</dbReference>
<reference evidence="15" key="1">
    <citation type="journal article" date="2020" name="Stud. Mycol.">
        <title>101 Dothideomycetes genomes: a test case for predicting lifestyles and emergence of pathogens.</title>
        <authorList>
            <person name="Haridas S."/>
            <person name="Albert R."/>
            <person name="Binder M."/>
            <person name="Bloem J."/>
            <person name="Labutti K."/>
            <person name="Salamov A."/>
            <person name="Andreopoulos B."/>
            <person name="Baker S."/>
            <person name="Barry K."/>
            <person name="Bills G."/>
            <person name="Bluhm B."/>
            <person name="Cannon C."/>
            <person name="Castanera R."/>
            <person name="Culley D."/>
            <person name="Daum C."/>
            <person name="Ezra D."/>
            <person name="Gonzalez J."/>
            <person name="Henrissat B."/>
            <person name="Kuo A."/>
            <person name="Liang C."/>
            <person name="Lipzen A."/>
            <person name="Lutzoni F."/>
            <person name="Magnuson J."/>
            <person name="Mondo S."/>
            <person name="Nolan M."/>
            <person name="Ohm R."/>
            <person name="Pangilinan J."/>
            <person name="Park H.-J."/>
            <person name="Ramirez L."/>
            <person name="Alfaro M."/>
            <person name="Sun H."/>
            <person name="Tritt A."/>
            <person name="Yoshinaga Y."/>
            <person name="Zwiers L.-H."/>
            <person name="Turgeon B."/>
            <person name="Goodwin S."/>
            <person name="Spatafora J."/>
            <person name="Crous P."/>
            <person name="Grigoriev I."/>
        </authorList>
    </citation>
    <scope>NUCLEOTIDE SEQUENCE</scope>
    <source>
        <strain evidence="15">CBS 675.92</strain>
    </source>
</reference>
<dbReference type="AlphaFoldDB" id="A0A6A5U9Z3"/>
<keyword evidence="11" id="KW-0119">Carbohydrate metabolism</keyword>
<dbReference type="Proteomes" id="UP000800035">
    <property type="component" value="Unassembled WGS sequence"/>
</dbReference>
<evidence type="ECO:0000256" key="5">
    <source>
        <dbReference type="ARBA" id="ARBA00012272"/>
    </source>
</evidence>
<evidence type="ECO:0000256" key="2">
    <source>
        <dbReference type="ARBA" id="ARBA00001913"/>
    </source>
</evidence>
<dbReference type="Gene3D" id="2.160.20.10">
    <property type="entry name" value="Single-stranded right-handed beta-helix, Pectin lyase-like"/>
    <property type="match status" value="1"/>
</dbReference>
<accession>A0A6A5U9Z3</accession>
<keyword evidence="6 11" id="KW-0964">Secreted</keyword>
<dbReference type="SUPFAM" id="SSF51126">
    <property type="entry name" value="Pectin lyase-like"/>
    <property type="match status" value="1"/>
</dbReference>
<comment type="subcellular location">
    <subcellularLocation>
        <location evidence="3 11">Secreted</location>
    </subcellularLocation>
</comment>
<keyword evidence="8 13" id="KW-0732">Signal</keyword>
<keyword evidence="9" id="KW-0106">Calcium</keyword>
<evidence type="ECO:0000256" key="8">
    <source>
        <dbReference type="ARBA" id="ARBA00022729"/>
    </source>
</evidence>
<evidence type="ECO:0000313" key="16">
    <source>
        <dbReference type="Proteomes" id="UP000800035"/>
    </source>
</evidence>
<evidence type="ECO:0000256" key="9">
    <source>
        <dbReference type="ARBA" id="ARBA00022837"/>
    </source>
</evidence>
<keyword evidence="11" id="KW-0624">Polysaccharide degradation</keyword>
<gene>
    <name evidence="15" type="ORF">CC80DRAFT_589869</name>
</gene>
<dbReference type="SMART" id="SM00656">
    <property type="entry name" value="Amb_all"/>
    <property type="match status" value="1"/>
</dbReference>
<evidence type="ECO:0000313" key="15">
    <source>
        <dbReference type="EMBL" id="KAF1961524.1"/>
    </source>
</evidence>
<dbReference type="InterPro" id="IPR012334">
    <property type="entry name" value="Pectin_lyas_fold"/>
</dbReference>
<protein>
    <recommendedName>
        <fullName evidence="5">pectate lyase</fullName>
        <ecNumber evidence="5">4.2.2.2</ecNumber>
    </recommendedName>
</protein>
<comment type="catalytic activity">
    <reaction evidence="1">
        <text>Eliminative cleavage of (1-&gt;4)-alpha-D-galacturonan to give oligosaccharides with 4-deoxy-alpha-D-galact-4-enuronosyl groups at their non-reducing ends.</text>
        <dbReference type="EC" id="4.2.2.2"/>
    </reaction>
</comment>
<evidence type="ECO:0000256" key="7">
    <source>
        <dbReference type="ARBA" id="ARBA00022723"/>
    </source>
</evidence>
<keyword evidence="10 11" id="KW-0456">Lyase</keyword>
<dbReference type="InterPro" id="IPR011050">
    <property type="entry name" value="Pectin_lyase_fold/virulence"/>
</dbReference>
<comment type="similarity">
    <text evidence="4 11">Belongs to the polysaccharide lyase 1 family.</text>
</comment>
<proteinExistence type="inferred from homology"/>
<evidence type="ECO:0000256" key="4">
    <source>
        <dbReference type="ARBA" id="ARBA00010980"/>
    </source>
</evidence>
<evidence type="ECO:0000256" key="10">
    <source>
        <dbReference type="ARBA" id="ARBA00023239"/>
    </source>
</evidence>
<dbReference type="OrthoDB" id="1637350at2759"/>
<feature type="signal peptide" evidence="13">
    <location>
        <begin position="1"/>
        <end position="17"/>
    </location>
</feature>
<comment type="cofactor">
    <cofactor evidence="2">
        <name>Ca(2+)</name>
        <dbReference type="ChEBI" id="CHEBI:29108"/>
    </cofactor>
</comment>
<organism evidence="15 16">
    <name type="scientific">Byssothecium circinans</name>
    <dbReference type="NCBI Taxonomy" id="147558"/>
    <lineage>
        <taxon>Eukaryota</taxon>
        <taxon>Fungi</taxon>
        <taxon>Dikarya</taxon>
        <taxon>Ascomycota</taxon>
        <taxon>Pezizomycotina</taxon>
        <taxon>Dothideomycetes</taxon>
        <taxon>Pleosporomycetidae</taxon>
        <taxon>Pleosporales</taxon>
        <taxon>Massarineae</taxon>
        <taxon>Massarinaceae</taxon>
        <taxon>Byssothecium</taxon>
    </lineage>
</organism>
<dbReference type="GO" id="GO:0005576">
    <property type="term" value="C:extracellular region"/>
    <property type="evidence" value="ECO:0007669"/>
    <property type="project" value="UniProtKB-SubCell"/>
</dbReference>
<sequence>MRFTSLIPLALASFAFAAPTPTVEERSDIVKRASVNDGPTTGYATQNGGTTGGRGGSTTTVSSFAEFSAAVSGDAAKIVIVSGSISSSGSVKIGSNKSIIGKDSSAVLSGFTLSVKNAKNVIIRNLAVKKVVGGDAIAVQLATNVWLDHLDLSSDLDHDKDYYDGLIDFTHAADFITVSNSYIHDHWKASLIGHSDNNAAEDTGHLRVTYHNNYWKNVNSRGPSIRFGTGHIFNNYFESVNDGINTRQGAQVLVQNNVWSNGKKALYSTDAGYAVESGNDFGGATHDALKGTLTSVPYSGYSLLAASAVKGAVVGSAGATLKF</sequence>
<evidence type="ECO:0000256" key="11">
    <source>
        <dbReference type="RuleBase" id="RU361173"/>
    </source>
</evidence>
<dbReference type="Pfam" id="PF00544">
    <property type="entry name" value="Pectate_lyase_4"/>
    <property type="match status" value="1"/>
</dbReference>
<dbReference type="EMBL" id="ML976981">
    <property type="protein sequence ID" value="KAF1961524.1"/>
    <property type="molecule type" value="Genomic_DNA"/>
</dbReference>
<evidence type="ECO:0000256" key="6">
    <source>
        <dbReference type="ARBA" id="ARBA00022525"/>
    </source>
</evidence>
<feature type="domain" description="Pectate lyase" evidence="14">
    <location>
        <begin position="54"/>
        <end position="265"/>
    </location>
</feature>
<feature type="region of interest" description="Disordered" evidence="12">
    <location>
        <begin position="30"/>
        <end position="57"/>
    </location>
</feature>
<dbReference type="FunFam" id="2.160.20.10:FF:000036">
    <property type="entry name" value="Pectate lyase A"/>
    <property type="match status" value="1"/>
</dbReference>
<evidence type="ECO:0000256" key="13">
    <source>
        <dbReference type="SAM" id="SignalP"/>
    </source>
</evidence>
<dbReference type="GO" id="GO:0030570">
    <property type="term" value="F:pectate lyase activity"/>
    <property type="evidence" value="ECO:0007669"/>
    <property type="project" value="UniProtKB-EC"/>
</dbReference>
<evidence type="ECO:0000256" key="1">
    <source>
        <dbReference type="ARBA" id="ARBA00000695"/>
    </source>
</evidence>
<dbReference type="PANTHER" id="PTHR31683">
    <property type="entry name" value="PECTATE LYASE 18-RELATED"/>
    <property type="match status" value="1"/>
</dbReference>
<name>A0A6A5U9Z3_9PLEO</name>
<keyword evidence="7" id="KW-0479">Metal-binding</keyword>
<dbReference type="InterPro" id="IPR045032">
    <property type="entry name" value="PEL"/>
</dbReference>
<dbReference type="EC" id="4.2.2.2" evidence="5"/>
<feature type="chain" id="PRO_5025391822" description="pectate lyase" evidence="13">
    <location>
        <begin position="18"/>
        <end position="323"/>
    </location>
</feature>
<dbReference type="GO" id="GO:0046872">
    <property type="term" value="F:metal ion binding"/>
    <property type="evidence" value="ECO:0007669"/>
    <property type="project" value="UniProtKB-KW"/>
</dbReference>
<evidence type="ECO:0000256" key="12">
    <source>
        <dbReference type="SAM" id="MobiDB-lite"/>
    </source>
</evidence>
<evidence type="ECO:0000256" key="3">
    <source>
        <dbReference type="ARBA" id="ARBA00004613"/>
    </source>
</evidence>
<dbReference type="GO" id="GO:0000272">
    <property type="term" value="P:polysaccharide catabolic process"/>
    <property type="evidence" value="ECO:0007669"/>
    <property type="project" value="UniProtKB-KW"/>
</dbReference>
<evidence type="ECO:0000259" key="14">
    <source>
        <dbReference type="SMART" id="SM00656"/>
    </source>
</evidence>
<keyword evidence="16" id="KW-1185">Reference proteome</keyword>
<dbReference type="PANTHER" id="PTHR31683:SF18">
    <property type="entry name" value="PECTATE LYASE 21-RELATED"/>
    <property type="match status" value="1"/>
</dbReference>